<accession>A0ABT3P257</accession>
<organism evidence="1 2">
    <name type="scientific">Sabulicella glaciei</name>
    <dbReference type="NCBI Taxonomy" id="2984948"/>
    <lineage>
        <taxon>Bacteria</taxon>
        <taxon>Pseudomonadati</taxon>
        <taxon>Pseudomonadota</taxon>
        <taxon>Alphaproteobacteria</taxon>
        <taxon>Acetobacterales</taxon>
        <taxon>Acetobacteraceae</taxon>
        <taxon>Sabulicella</taxon>
    </lineage>
</organism>
<evidence type="ECO:0000313" key="1">
    <source>
        <dbReference type="EMBL" id="MCW8088499.1"/>
    </source>
</evidence>
<dbReference type="RefSeq" id="WP_301592770.1">
    <property type="nucleotide sequence ID" value="NZ_JAPFQI010000043.1"/>
</dbReference>
<proteinExistence type="predicted"/>
<reference evidence="1 2" key="1">
    <citation type="submission" date="2022-10" db="EMBL/GenBank/DDBJ databases">
        <title>Roseococcus glaciei nov., sp. nov., isolated from glacier.</title>
        <authorList>
            <person name="Liu Q."/>
            <person name="Xin Y.-H."/>
        </authorList>
    </citation>
    <scope>NUCLEOTIDE SEQUENCE [LARGE SCALE GENOMIC DNA]</scope>
    <source>
        <strain evidence="1 2">MDT2-1-1</strain>
    </source>
</reference>
<sequence length="102" mass="10909">MHQIHPNARTTPAVGASRGFVGLPGLPGPVTERLEAAFASALADPDFLREVERTGLPLRPLVSAAYRGMAMEPRRHCASFGAVARGADESLIPRTRRTDSFG</sequence>
<dbReference type="Proteomes" id="UP001526430">
    <property type="component" value="Unassembled WGS sequence"/>
</dbReference>
<protein>
    <submittedName>
        <fullName evidence="1">Uncharacterized protein</fullName>
    </submittedName>
</protein>
<dbReference type="EMBL" id="JAPFQI010000043">
    <property type="protein sequence ID" value="MCW8088499.1"/>
    <property type="molecule type" value="Genomic_DNA"/>
</dbReference>
<evidence type="ECO:0000313" key="2">
    <source>
        <dbReference type="Proteomes" id="UP001526430"/>
    </source>
</evidence>
<gene>
    <name evidence="1" type="ORF">OF850_23250</name>
</gene>
<comment type="caution">
    <text evidence="1">The sequence shown here is derived from an EMBL/GenBank/DDBJ whole genome shotgun (WGS) entry which is preliminary data.</text>
</comment>
<keyword evidence="2" id="KW-1185">Reference proteome</keyword>
<name>A0ABT3P257_9PROT</name>